<evidence type="ECO:0000256" key="1">
    <source>
        <dbReference type="ARBA" id="ARBA00022490"/>
    </source>
</evidence>
<keyword evidence="1" id="KW-0963">Cytoplasm</keyword>
<evidence type="ECO:0000256" key="2">
    <source>
        <dbReference type="ARBA" id="ARBA00023150"/>
    </source>
</evidence>
<dbReference type="InterPro" id="IPR016193">
    <property type="entry name" value="Cytidine_deaminase-like"/>
</dbReference>
<dbReference type="PANTHER" id="PTHR30592:SF1">
    <property type="entry name" value="SULFUR CARRIER PROTEIN FDHD"/>
    <property type="match status" value="1"/>
</dbReference>
<dbReference type="GO" id="GO:0006777">
    <property type="term" value="P:Mo-molybdopterin cofactor biosynthetic process"/>
    <property type="evidence" value="ECO:0007669"/>
    <property type="project" value="UniProtKB-KW"/>
</dbReference>
<proteinExistence type="predicted"/>
<dbReference type="AlphaFoldDB" id="A0A7C2ZCF2"/>
<name>A0A7C2ZCF2_9CREN</name>
<dbReference type="Pfam" id="PF02634">
    <property type="entry name" value="FdhD-NarQ"/>
    <property type="match status" value="1"/>
</dbReference>
<sequence>MAQSVCRVRISRLSASGGFSEVDDEVAREVDVELHIGSVDRVYLGTSPHRLLELALGYALTHKIGVDEQGISISGERIFMYSARKVEGTCRFPGKDVGLAADLLFKIFDDVMRRAELFRRTGCFHVAAIATLDGEIVELVEDVSRHCALYKAIGGAYRKGIDFGRSIAVLSSRASRSIVECIANVCIPIAIFRGAPTLEAVEVARKRDLTLIAHVRGSRANVYSGIERIRLCEAP</sequence>
<evidence type="ECO:0008006" key="4">
    <source>
        <dbReference type="Google" id="ProtNLM"/>
    </source>
</evidence>
<dbReference type="InterPro" id="IPR003786">
    <property type="entry name" value="FdhD"/>
</dbReference>
<gene>
    <name evidence="3" type="ORF">ENO77_03620</name>
</gene>
<dbReference type="EMBL" id="DSGT01000009">
    <property type="protein sequence ID" value="HEW53236.1"/>
    <property type="molecule type" value="Genomic_DNA"/>
</dbReference>
<comment type="caution">
    <text evidence="3">The sequence shown here is derived from an EMBL/GenBank/DDBJ whole genome shotgun (WGS) entry which is preliminary data.</text>
</comment>
<dbReference type="GO" id="GO:0016783">
    <property type="term" value="F:sulfurtransferase activity"/>
    <property type="evidence" value="ECO:0007669"/>
    <property type="project" value="InterPro"/>
</dbReference>
<protein>
    <recommendedName>
        <fullName evidence="4">Formate dehydrogenase accessory sulfurtransferase FdhD</fullName>
    </recommendedName>
</protein>
<dbReference type="PANTHER" id="PTHR30592">
    <property type="entry name" value="FORMATE DEHYDROGENASE"/>
    <property type="match status" value="1"/>
</dbReference>
<organism evidence="3">
    <name type="scientific">Ignisphaera aggregans</name>
    <dbReference type="NCBI Taxonomy" id="334771"/>
    <lineage>
        <taxon>Archaea</taxon>
        <taxon>Thermoproteota</taxon>
        <taxon>Thermoprotei</taxon>
        <taxon>Desulfurococcales</taxon>
        <taxon>Desulfurococcaceae</taxon>
        <taxon>Ignisphaera</taxon>
    </lineage>
</organism>
<dbReference type="Gene3D" id="3.40.140.10">
    <property type="entry name" value="Cytidine Deaminase, domain 2"/>
    <property type="match status" value="1"/>
</dbReference>
<dbReference type="SUPFAM" id="SSF53927">
    <property type="entry name" value="Cytidine deaminase-like"/>
    <property type="match status" value="1"/>
</dbReference>
<reference evidence="3" key="1">
    <citation type="journal article" date="2020" name="mSystems">
        <title>Genome- and Community-Level Interaction Insights into Carbon Utilization and Element Cycling Functions of Hydrothermarchaeota in Hydrothermal Sediment.</title>
        <authorList>
            <person name="Zhou Z."/>
            <person name="Liu Y."/>
            <person name="Xu W."/>
            <person name="Pan J."/>
            <person name="Luo Z.H."/>
            <person name="Li M."/>
        </authorList>
    </citation>
    <scope>NUCLEOTIDE SEQUENCE [LARGE SCALE GENOMIC DNA]</scope>
    <source>
        <strain evidence="3">SpSt-16</strain>
    </source>
</reference>
<keyword evidence="2" id="KW-0501">Molybdenum cofactor biosynthesis</keyword>
<accession>A0A7C2ZCF2</accession>
<evidence type="ECO:0000313" key="3">
    <source>
        <dbReference type="EMBL" id="HEW53236.1"/>
    </source>
</evidence>